<accession>A0ABN6YB64</accession>
<gene>
    <name evidence="2" type="ORF">GCM10025870_16830</name>
</gene>
<evidence type="ECO:0000256" key="1">
    <source>
        <dbReference type="SAM" id="Phobius"/>
    </source>
</evidence>
<feature type="transmembrane region" description="Helical" evidence="1">
    <location>
        <begin position="49"/>
        <end position="71"/>
    </location>
</feature>
<feature type="transmembrane region" description="Helical" evidence="1">
    <location>
        <begin position="12"/>
        <end position="29"/>
    </location>
</feature>
<proteinExistence type="predicted"/>
<dbReference type="EMBL" id="AP027734">
    <property type="protein sequence ID" value="BDZ54610.1"/>
    <property type="molecule type" value="Genomic_DNA"/>
</dbReference>
<keyword evidence="1" id="KW-0472">Membrane</keyword>
<keyword evidence="1" id="KW-0812">Transmembrane</keyword>
<keyword evidence="3" id="KW-1185">Reference proteome</keyword>
<dbReference type="Proteomes" id="UP001321477">
    <property type="component" value="Chromosome"/>
</dbReference>
<evidence type="ECO:0000313" key="2">
    <source>
        <dbReference type="EMBL" id="BDZ54610.1"/>
    </source>
</evidence>
<reference evidence="3" key="1">
    <citation type="journal article" date="2019" name="Int. J. Syst. Evol. Microbiol.">
        <title>The Global Catalogue of Microorganisms (GCM) 10K type strain sequencing project: providing services to taxonomists for standard genome sequencing and annotation.</title>
        <authorList>
            <consortium name="The Broad Institute Genomics Platform"/>
            <consortium name="The Broad Institute Genome Sequencing Center for Infectious Disease"/>
            <person name="Wu L."/>
            <person name="Ma J."/>
        </authorList>
    </citation>
    <scope>NUCLEOTIDE SEQUENCE [LARGE SCALE GENOMIC DNA]</scope>
    <source>
        <strain evidence="3">NBRC 109019</strain>
    </source>
</reference>
<dbReference type="RefSeq" id="WP_286329643.1">
    <property type="nucleotide sequence ID" value="NZ_AP027734.1"/>
</dbReference>
<organism evidence="2 3">
    <name type="scientific">Agromyces marinus</name>
    <dbReference type="NCBI Taxonomy" id="1389020"/>
    <lineage>
        <taxon>Bacteria</taxon>
        <taxon>Bacillati</taxon>
        <taxon>Actinomycetota</taxon>
        <taxon>Actinomycetes</taxon>
        <taxon>Micrococcales</taxon>
        <taxon>Microbacteriaceae</taxon>
        <taxon>Agromyces</taxon>
    </lineage>
</organism>
<sequence length="181" mass="19112">MTSHATRHRTALIVTVALGAALLITALLVGRTRVEGLVTTLPEVEGAPVALGLAAIAGVVLFASATVRGIAASRARARRRALEAVRSGDVSCGIRNRELVARLEELTRPGGRRPELPARFTIVADDAGIGFWSGGRRPAASRRSPGARCATSARTRPWPAARAFPWRWSGSDATGRASNCR</sequence>
<keyword evidence="1" id="KW-1133">Transmembrane helix</keyword>
<evidence type="ECO:0000313" key="3">
    <source>
        <dbReference type="Proteomes" id="UP001321477"/>
    </source>
</evidence>
<protein>
    <submittedName>
        <fullName evidence="2">Uncharacterized protein</fullName>
    </submittedName>
</protein>
<name>A0ABN6YB64_9MICO</name>